<dbReference type="InterPro" id="IPR009057">
    <property type="entry name" value="Homeodomain-like_sf"/>
</dbReference>
<evidence type="ECO:0000256" key="1">
    <source>
        <dbReference type="ARBA" id="ARBA00023125"/>
    </source>
</evidence>
<evidence type="ECO:0000313" key="4">
    <source>
        <dbReference type="EMBL" id="QDR79002.1"/>
    </source>
</evidence>
<sequence>MRQAELMDTALELFLSSGYEKTTVQDIVKKVSVAQGTFYYYFASKDALLEAIFARYAKNMVTHIQSCHLDNVTVLEKLQLLISHFYKLCYDGEPGLIAAVLYREKQGELINKLWRQLQIIAAPLFRSILEQGNQEGVTHVMHVDETLAFFAGIIAALLEASSPAEFEHESDPAIIKNKLEIAEKLIATLFGTPPGSIHLEIPTVEE</sequence>
<dbReference type="EMBL" id="CP036259">
    <property type="protein sequence ID" value="QDR79002.1"/>
    <property type="molecule type" value="Genomic_DNA"/>
</dbReference>
<dbReference type="InterPro" id="IPR050624">
    <property type="entry name" value="HTH-type_Tx_Regulator"/>
</dbReference>
<dbReference type="Gene3D" id="1.10.357.10">
    <property type="entry name" value="Tetracycline Repressor, domain 2"/>
    <property type="match status" value="1"/>
</dbReference>
<gene>
    <name evidence="4" type="ORF">SPTER_02540</name>
</gene>
<dbReference type="SUPFAM" id="SSF46689">
    <property type="entry name" value="Homeodomain-like"/>
    <property type="match status" value="1"/>
</dbReference>
<organism evidence="4 5">
    <name type="scientific">Sporomusa termitida</name>
    <dbReference type="NCBI Taxonomy" id="2377"/>
    <lineage>
        <taxon>Bacteria</taxon>
        <taxon>Bacillati</taxon>
        <taxon>Bacillota</taxon>
        <taxon>Negativicutes</taxon>
        <taxon>Selenomonadales</taxon>
        <taxon>Sporomusaceae</taxon>
        <taxon>Sporomusa</taxon>
    </lineage>
</organism>
<name>A0A517DNS8_9FIRM</name>
<dbReference type="GO" id="GO:0003677">
    <property type="term" value="F:DNA binding"/>
    <property type="evidence" value="ECO:0007669"/>
    <property type="project" value="UniProtKB-UniRule"/>
</dbReference>
<dbReference type="PRINTS" id="PR00455">
    <property type="entry name" value="HTHTETR"/>
</dbReference>
<dbReference type="Pfam" id="PF00440">
    <property type="entry name" value="TetR_N"/>
    <property type="match status" value="1"/>
</dbReference>
<evidence type="ECO:0000259" key="3">
    <source>
        <dbReference type="PROSITE" id="PS50977"/>
    </source>
</evidence>
<dbReference type="KEGG" id="sted:SPTER_02540"/>
<keyword evidence="1 2" id="KW-0238">DNA-binding</keyword>
<reference evidence="4 5" key="1">
    <citation type="submission" date="2019-02" db="EMBL/GenBank/DDBJ databases">
        <title>Closed genome of Sporomusa termitida DSM 4440.</title>
        <authorList>
            <person name="Poehlein A."/>
            <person name="Daniel R."/>
        </authorList>
    </citation>
    <scope>NUCLEOTIDE SEQUENCE [LARGE SCALE GENOMIC DNA]</scope>
    <source>
        <strain evidence="4 5">DSM 4440</strain>
    </source>
</reference>
<accession>A0A517DNS8</accession>
<dbReference type="PANTHER" id="PTHR43479">
    <property type="entry name" value="ACREF/ENVCD OPERON REPRESSOR-RELATED"/>
    <property type="match status" value="1"/>
</dbReference>
<feature type="DNA-binding region" description="H-T-H motif" evidence="2">
    <location>
        <begin position="23"/>
        <end position="42"/>
    </location>
</feature>
<keyword evidence="5" id="KW-1185">Reference proteome</keyword>
<dbReference type="AlphaFoldDB" id="A0A517DNS8"/>
<evidence type="ECO:0000313" key="5">
    <source>
        <dbReference type="Proteomes" id="UP000320776"/>
    </source>
</evidence>
<dbReference type="PROSITE" id="PS01081">
    <property type="entry name" value="HTH_TETR_1"/>
    <property type="match status" value="1"/>
</dbReference>
<dbReference type="InterPro" id="IPR001647">
    <property type="entry name" value="HTH_TetR"/>
</dbReference>
<dbReference type="Proteomes" id="UP000320776">
    <property type="component" value="Chromosome"/>
</dbReference>
<evidence type="ECO:0000256" key="2">
    <source>
        <dbReference type="PROSITE-ProRule" id="PRU00335"/>
    </source>
</evidence>
<feature type="domain" description="HTH tetR-type" evidence="3">
    <location>
        <begin position="1"/>
        <end position="60"/>
    </location>
</feature>
<proteinExistence type="predicted"/>
<dbReference type="PANTHER" id="PTHR43479:SF11">
    <property type="entry name" value="ACREF_ENVCD OPERON REPRESSOR-RELATED"/>
    <property type="match status" value="1"/>
</dbReference>
<dbReference type="InterPro" id="IPR023772">
    <property type="entry name" value="DNA-bd_HTH_TetR-type_CS"/>
</dbReference>
<dbReference type="PROSITE" id="PS50977">
    <property type="entry name" value="HTH_TETR_2"/>
    <property type="match status" value="1"/>
</dbReference>
<protein>
    <submittedName>
        <fullName evidence="4">Mycofactocin system transcriptional regulator</fullName>
    </submittedName>
</protein>